<dbReference type="InterPro" id="IPR052138">
    <property type="entry name" value="GATA_ZnFinger_Domain"/>
</dbReference>
<dbReference type="Gene3D" id="3.30.50.10">
    <property type="entry name" value="Erythroid Transcription Factor GATA-1, subunit A"/>
    <property type="match status" value="1"/>
</dbReference>
<feature type="region of interest" description="Disordered" evidence="5">
    <location>
        <begin position="57"/>
        <end position="79"/>
    </location>
</feature>
<dbReference type="GO" id="GO:0006355">
    <property type="term" value="P:regulation of DNA-templated transcription"/>
    <property type="evidence" value="ECO:0007669"/>
    <property type="project" value="InterPro"/>
</dbReference>
<evidence type="ECO:0000256" key="5">
    <source>
        <dbReference type="SAM" id="MobiDB-lite"/>
    </source>
</evidence>
<keyword evidence="1" id="KW-0479">Metal-binding</keyword>
<dbReference type="AlphaFoldDB" id="A0AAW1SHV5"/>
<comment type="caution">
    <text evidence="7">The sequence shown here is derived from an EMBL/GenBank/DDBJ whole genome shotgun (WGS) entry which is preliminary data.</text>
</comment>
<keyword evidence="3" id="KW-0862">Zinc</keyword>
<name>A0AAW1SHV5_9CHLO</name>
<reference evidence="7 8" key="1">
    <citation type="journal article" date="2024" name="Nat. Commun.">
        <title>Phylogenomics reveals the evolutionary origins of lichenization in chlorophyte algae.</title>
        <authorList>
            <person name="Puginier C."/>
            <person name="Libourel C."/>
            <person name="Otte J."/>
            <person name="Skaloud P."/>
            <person name="Haon M."/>
            <person name="Grisel S."/>
            <person name="Petersen M."/>
            <person name="Berrin J.G."/>
            <person name="Delaux P.M."/>
            <person name="Dal Grande F."/>
            <person name="Keller J."/>
        </authorList>
    </citation>
    <scope>NUCLEOTIDE SEQUENCE [LARGE SCALE GENOMIC DNA]</scope>
    <source>
        <strain evidence="7 8">SAG 2145</strain>
    </source>
</reference>
<dbReference type="CDD" id="cd00202">
    <property type="entry name" value="ZnF_GATA"/>
    <property type="match status" value="1"/>
</dbReference>
<keyword evidence="8" id="KW-1185">Reference proteome</keyword>
<evidence type="ECO:0000259" key="6">
    <source>
        <dbReference type="PROSITE" id="PS50114"/>
    </source>
</evidence>
<proteinExistence type="predicted"/>
<evidence type="ECO:0000256" key="1">
    <source>
        <dbReference type="ARBA" id="ARBA00022723"/>
    </source>
</evidence>
<accession>A0AAW1SHV5</accession>
<gene>
    <name evidence="7" type="ORF">WJX74_009978</name>
</gene>
<feature type="domain" description="GATA-type" evidence="6">
    <location>
        <begin position="195"/>
        <end position="223"/>
    </location>
</feature>
<protein>
    <recommendedName>
        <fullName evidence="6">GATA-type domain-containing protein</fullName>
    </recommendedName>
</protein>
<evidence type="ECO:0000256" key="2">
    <source>
        <dbReference type="ARBA" id="ARBA00022771"/>
    </source>
</evidence>
<dbReference type="Proteomes" id="UP001438707">
    <property type="component" value="Unassembled WGS sequence"/>
</dbReference>
<dbReference type="GO" id="GO:0008270">
    <property type="term" value="F:zinc ion binding"/>
    <property type="evidence" value="ECO:0007669"/>
    <property type="project" value="UniProtKB-KW"/>
</dbReference>
<dbReference type="EMBL" id="JALJOS010000001">
    <property type="protein sequence ID" value="KAK9845043.1"/>
    <property type="molecule type" value="Genomic_DNA"/>
</dbReference>
<dbReference type="InterPro" id="IPR000679">
    <property type="entry name" value="Znf_GATA"/>
</dbReference>
<dbReference type="PROSITE" id="PS50114">
    <property type="entry name" value="GATA_ZN_FINGER_2"/>
    <property type="match status" value="1"/>
</dbReference>
<dbReference type="PANTHER" id="PTHR47255">
    <property type="entry name" value="GATA TRANSCRIPTION FACTOR 22-RELATED"/>
    <property type="match status" value="1"/>
</dbReference>
<dbReference type="SMART" id="SM00401">
    <property type="entry name" value="ZnF_GATA"/>
    <property type="match status" value="1"/>
</dbReference>
<evidence type="ECO:0000313" key="8">
    <source>
        <dbReference type="Proteomes" id="UP001438707"/>
    </source>
</evidence>
<keyword evidence="2 4" id="KW-0863">Zinc-finger</keyword>
<evidence type="ECO:0000256" key="3">
    <source>
        <dbReference type="ARBA" id="ARBA00022833"/>
    </source>
</evidence>
<dbReference type="PROSITE" id="PS00344">
    <property type="entry name" value="GATA_ZN_FINGER_1"/>
    <property type="match status" value="1"/>
</dbReference>
<sequence length="267" mass="28966">MARTAVKAKRSSPEARKYLQKVNQSLLKLSATEIAADLALIRGDKFPGTHVLLEENLQGQQEPVTPDSEAGTPDITTRSLRPRSALFKRSWSADFDWSQDDSKARKKQSADGACKFLRFASSGSLSDADTMEHYNFKAETVIHGLPTPWGVRGKKQYHGSVNMEVSLETPHHHDGFTVRPKNAPEPMATAALAPRCEDCDTADTPQWRSGPSGPKSLCNACGIRLIRAQERPTVQHKAAPCGSASLRVEKASYVGGGPARDAMGPSS</sequence>
<organism evidence="7 8">
    <name type="scientific">Apatococcus lobatus</name>
    <dbReference type="NCBI Taxonomy" id="904363"/>
    <lineage>
        <taxon>Eukaryota</taxon>
        <taxon>Viridiplantae</taxon>
        <taxon>Chlorophyta</taxon>
        <taxon>core chlorophytes</taxon>
        <taxon>Trebouxiophyceae</taxon>
        <taxon>Chlorellales</taxon>
        <taxon>Chlorellaceae</taxon>
        <taxon>Apatococcus</taxon>
    </lineage>
</organism>
<evidence type="ECO:0000313" key="7">
    <source>
        <dbReference type="EMBL" id="KAK9845043.1"/>
    </source>
</evidence>
<dbReference type="GO" id="GO:0043565">
    <property type="term" value="F:sequence-specific DNA binding"/>
    <property type="evidence" value="ECO:0007669"/>
    <property type="project" value="InterPro"/>
</dbReference>
<dbReference type="SUPFAM" id="SSF57716">
    <property type="entry name" value="Glucocorticoid receptor-like (DNA-binding domain)"/>
    <property type="match status" value="1"/>
</dbReference>
<dbReference type="PANTHER" id="PTHR47255:SF4">
    <property type="entry name" value="GATA ZINC FINGER DOMAIN-CONTAINING PROTEIN 12"/>
    <property type="match status" value="1"/>
</dbReference>
<evidence type="ECO:0000256" key="4">
    <source>
        <dbReference type="PROSITE-ProRule" id="PRU00094"/>
    </source>
</evidence>
<dbReference type="Pfam" id="PF00320">
    <property type="entry name" value="GATA"/>
    <property type="match status" value="1"/>
</dbReference>
<dbReference type="InterPro" id="IPR013088">
    <property type="entry name" value="Znf_NHR/GATA"/>
</dbReference>